<dbReference type="GO" id="GO:0005886">
    <property type="term" value="C:plasma membrane"/>
    <property type="evidence" value="ECO:0007669"/>
    <property type="project" value="UniProtKB-SubCell"/>
</dbReference>
<dbReference type="PROSITE" id="PS51012">
    <property type="entry name" value="ABC_TM2"/>
    <property type="match status" value="1"/>
</dbReference>
<keyword evidence="2 5" id="KW-0812">Transmembrane</keyword>
<keyword evidence="5" id="KW-1003">Cell membrane</keyword>
<dbReference type="AlphaFoldDB" id="A0A0N0RFT8"/>
<dbReference type="GO" id="GO:0140359">
    <property type="term" value="F:ABC-type transporter activity"/>
    <property type="evidence" value="ECO:0007669"/>
    <property type="project" value="InterPro"/>
</dbReference>
<reference evidence="7 9" key="1">
    <citation type="journal article" date="2015" name="Genome Announc.">
        <title>Draft Genome Sequence of a Heterotrophic Facultative Anaerobic Thermophilic Bacterium, Ardenticatena maritima Strain 110ST.</title>
        <authorList>
            <person name="Kawaichi S."/>
            <person name="Yoshida T."/>
            <person name="Sako Y."/>
            <person name="Nakamura R."/>
        </authorList>
    </citation>
    <scope>NUCLEOTIDE SEQUENCE [LARGE SCALE GENOMIC DNA]</scope>
    <source>
        <strain evidence="7 9">110S</strain>
    </source>
</reference>
<dbReference type="InParanoid" id="A0A0N0RFT8"/>
<keyword evidence="9" id="KW-1185">Reference proteome</keyword>
<sequence length="275" mass="30637">MNHVLRRELGASYAFVERNFNLVKRYWGWEVVWLAYSIANSLAVTFIGAGASEISGQPIDTQRMVMYLLIGTLVWHFLSVVFSIVSDMIAWERWEGTIEYTLMAPISRFTHLVGTTLFSLVYGLFHTAIILFTVVVFFDLDLSRANMSAATVILVLGSVSFIGVGIMAAILPLLFPERGAQMTNVVQAMLLLVSGIYYPVSVLPEWIQPFSYLSPATYVLEGMRQAILEGAPLSALWSSIWPLMVAGVVSVPLGVRLFIVAERYAKREGRLSREG</sequence>
<evidence type="ECO:0000313" key="7">
    <source>
        <dbReference type="EMBL" id="GAP64250.1"/>
    </source>
</evidence>
<name>A0A0N0RFT8_9CHLR</name>
<dbReference type="FunCoup" id="A0A0N0RFT8">
    <property type="interactions" value="31"/>
</dbReference>
<feature type="transmembrane region" description="Helical" evidence="5">
    <location>
        <begin position="64"/>
        <end position="91"/>
    </location>
</feature>
<comment type="caution">
    <text evidence="7">The sequence shown here is derived from an EMBL/GenBank/DDBJ whole genome shotgun (WGS) entry which is preliminary data.</text>
</comment>
<evidence type="ECO:0000256" key="4">
    <source>
        <dbReference type="ARBA" id="ARBA00023136"/>
    </source>
</evidence>
<feature type="transmembrane region" description="Helical" evidence="5">
    <location>
        <begin position="240"/>
        <end position="261"/>
    </location>
</feature>
<dbReference type="InterPro" id="IPR047817">
    <property type="entry name" value="ABC2_TM_bact-type"/>
</dbReference>
<reference evidence="8 10" key="2">
    <citation type="submission" date="2015-07" db="EMBL/GenBank/DDBJ databases">
        <title>Whole genome sequence of Ardenticatena maritima DSM 23922.</title>
        <authorList>
            <person name="Hemp J."/>
            <person name="Ward L.M."/>
            <person name="Pace L.A."/>
            <person name="Fischer W.W."/>
        </authorList>
    </citation>
    <scope>NUCLEOTIDE SEQUENCE [LARGE SCALE GENOMIC DNA]</scope>
    <source>
        <strain evidence="8 10">110S</strain>
    </source>
</reference>
<dbReference type="InterPro" id="IPR051784">
    <property type="entry name" value="Nod_factor_ABC_transporter"/>
</dbReference>
<evidence type="ECO:0000259" key="6">
    <source>
        <dbReference type="PROSITE" id="PS51012"/>
    </source>
</evidence>
<keyword evidence="5" id="KW-0813">Transport</keyword>
<feature type="transmembrane region" description="Helical" evidence="5">
    <location>
        <begin position="182"/>
        <end position="200"/>
    </location>
</feature>
<evidence type="ECO:0000313" key="8">
    <source>
        <dbReference type="EMBL" id="KPL89355.1"/>
    </source>
</evidence>
<evidence type="ECO:0000256" key="2">
    <source>
        <dbReference type="ARBA" id="ARBA00022692"/>
    </source>
</evidence>
<gene>
    <name evidence="7" type="ORF">ARMA_2673</name>
    <name evidence="8" type="ORF">SE16_02535</name>
</gene>
<dbReference type="Proteomes" id="UP000037784">
    <property type="component" value="Unassembled WGS sequence"/>
</dbReference>
<evidence type="ECO:0000256" key="3">
    <source>
        <dbReference type="ARBA" id="ARBA00022989"/>
    </source>
</evidence>
<dbReference type="RefSeq" id="WP_054493966.1">
    <property type="nucleotide sequence ID" value="NZ_BBZA01000240.1"/>
</dbReference>
<dbReference type="EMBL" id="LGKN01000003">
    <property type="protein sequence ID" value="KPL89355.1"/>
    <property type="molecule type" value="Genomic_DNA"/>
</dbReference>
<organism evidence="7 9">
    <name type="scientific">Ardenticatena maritima</name>
    <dbReference type="NCBI Taxonomy" id="872965"/>
    <lineage>
        <taxon>Bacteria</taxon>
        <taxon>Bacillati</taxon>
        <taxon>Chloroflexota</taxon>
        <taxon>Ardenticatenia</taxon>
        <taxon>Ardenticatenales</taxon>
        <taxon>Ardenticatenaceae</taxon>
        <taxon>Ardenticatena</taxon>
    </lineage>
</organism>
<comment type="similarity">
    <text evidence="5">Belongs to the ABC-2 integral membrane protein family.</text>
</comment>
<feature type="transmembrane region" description="Helical" evidence="5">
    <location>
        <begin position="112"/>
        <end position="138"/>
    </location>
</feature>
<dbReference type="PANTHER" id="PTHR43229">
    <property type="entry name" value="NODULATION PROTEIN J"/>
    <property type="match status" value="1"/>
</dbReference>
<dbReference type="Proteomes" id="UP000050502">
    <property type="component" value="Unassembled WGS sequence"/>
</dbReference>
<proteinExistence type="inferred from homology"/>
<dbReference type="EMBL" id="BBZA01000240">
    <property type="protein sequence ID" value="GAP64250.1"/>
    <property type="molecule type" value="Genomic_DNA"/>
</dbReference>
<evidence type="ECO:0000256" key="5">
    <source>
        <dbReference type="RuleBase" id="RU361157"/>
    </source>
</evidence>
<comment type="subcellular location">
    <subcellularLocation>
        <location evidence="5">Cell membrane</location>
        <topology evidence="5">Multi-pass membrane protein</topology>
    </subcellularLocation>
    <subcellularLocation>
        <location evidence="1">Membrane</location>
        <topology evidence="1">Multi-pass membrane protein</topology>
    </subcellularLocation>
</comment>
<dbReference type="PANTHER" id="PTHR43229:SF6">
    <property type="entry name" value="ABC-TYPE MULTIDRUG TRANSPORT SYSTEM, PERMEASE COMPONENT"/>
    <property type="match status" value="1"/>
</dbReference>
<reference evidence="9" key="3">
    <citation type="submission" date="2015-08" db="EMBL/GenBank/DDBJ databases">
        <title>Draft Genome Sequence of a Heterotrophic Facultative Anaerobic Bacterium Ardenticatena maritima Strain 110S.</title>
        <authorList>
            <person name="Kawaichi S."/>
            <person name="Yoshida T."/>
            <person name="Sako Y."/>
            <person name="Nakamura R."/>
        </authorList>
    </citation>
    <scope>NUCLEOTIDE SEQUENCE [LARGE SCALE GENOMIC DNA]</scope>
    <source>
        <strain evidence="9">110S</strain>
    </source>
</reference>
<feature type="transmembrane region" description="Helical" evidence="5">
    <location>
        <begin position="31"/>
        <end position="52"/>
    </location>
</feature>
<accession>A0A0N0RFT8</accession>
<evidence type="ECO:0000256" key="1">
    <source>
        <dbReference type="ARBA" id="ARBA00004141"/>
    </source>
</evidence>
<keyword evidence="3 5" id="KW-1133">Transmembrane helix</keyword>
<keyword evidence="4 5" id="KW-0472">Membrane</keyword>
<feature type="transmembrane region" description="Helical" evidence="5">
    <location>
        <begin position="150"/>
        <end position="175"/>
    </location>
</feature>
<evidence type="ECO:0000313" key="10">
    <source>
        <dbReference type="Proteomes" id="UP000050502"/>
    </source>
</evidence>
<protein>
    <recommendedName>
        <fullName evidence="5">Transport permease protein</fullName>
    </recommendedName>
</protein>
<feature type="domain" description="ABC transmembrane type-2" evidence="6">
    <location>
        <begin position="31"/>
        <end position="261"/>
    </location>
</feature>
<dbReference type="InterPro" id="IPR013525">
    <property type="entry name" value="ABC2_TM"/>
</dbReference>
<dbReference type="Pfam" id="PF01061">
    <property type="entry name" value="ABC2_membrane"/>
    <property type="match status" value="1"/>
</dbReference>
<dbReference type="OrthoDB" id="9788252at2"/>
<evidence type="ECO:0000313" key="9">
    <source>
        <dbReference type="Proteomes" id="UP000037784"/>
    </source>
</evidence>
<dbReference type="STRING" id="872965.SE16_02535"/>